<feature type="compositionally biased region" description="Basic and acidic residues" evidence="1">
    <location>
        <begin position="12"/>
        <end position="31"/>
    </location>
</feature>
<gene>
    <name evidence="2" type="ORF">CES86_5581</name>
</gene>
<dbReference type="EMBL" id="NNRN01000019">
    <property type="protein sequence ID" value="OYR32701.1"/>
    <property type="molecule type" value="Genomic_DNA"/>
</dbReference>
<proteinExistence type="predicted"/>
<sequence>MSSYEELAEESETTRGRADCCQMMEDRPQGSVSRKDVKWYRCY</sequence>
<comment type="caution">
    <text evidence="2">The sequence shown here is derived from an EMBL/GenBank/DDBJ whole genome shotgun (WGS) entry which is preliminary data.</text>
</comment>
<accession>A0A256H1D8</accession>
<evidence type="ECO:0000256" key="1">
    <source>
        <dbReference type="SAM" id="MobiDB-lite"/>
    </source>
</evidence>
<evidence type="ECO:0000313" key="2">
    <source>
        <dbReference type="EMBL" id="OYR32701.1"/>
    </source>
</evidence>
<feature type="region of interest" description="Disordered" evidence="1">
    <location>
        <begin position="1"/>
        <end position="31"/>
    </location>
</feature>
<reference evidence="2 3" key="1">
    <citation type="submission" date="2017-07" db="EMBL/GenBank/DDBJ databases">
        <title>Draft genome of Ochrobactrum lupini type strain LUP21.</title>
        <authorList>
            <person name="Krzyzanowska D.M."/>
            <person name="Jafra S."/>
        </authorList>
    </citation>
    <scope>NUCLEOTIDE SEQUENCE [LARGE SCALE GENOMIC DNA]</scope>
    <source>
        <strain evidence="2 3">LUP21</strain>
    </source>
</reference>
<organism evidence="2 3">
    <name type="scientific">Brucella lupini</name>
    <dbReference type="NCBI Taxonomy" id="255457"/>
    <lineage>
        <taxon>Bacteria</taxon>
        <taxon>Pseudomonadati</taxon>
        <taxon>Pseudomonadota</taxon>
        <taxon>Alphaproteobacteria</taxon>
        <taxon>Hyphomicrobiales</taxon>
        <taxon>Brucellaceae</taxon>
        <taxon>Brucella/Ochrobactrum group</taxon>
        <taxon>Brucella</taxon>
    </lineage>
</organism>
<feature type="compositionally biased region" description="Acidic residues" evidence="1">
    <location>
        <begin position="1"/>
        <end position="11"/>
    </location>
</feature>
<protein>
    <submittedName>
        <fullName evidence="2">Uncharacterized protein</fullName>
    </submittedName>
</protein>
<evidence type="ECO:0000313" key="3">
    <source>
        <dbReference type="Proteomes" id="UP000216363"/>
    </source>
</evidence>
<dbReference type="AlphaFoldDB" id="A0A256H1D8"/>
<name>A0A256H1D8_9HYPH</name>
<dbReference type="Proteomes" id="UP000216363">
    <property type="component" value="Unassembled WGS sequence"/>
</dbReference>